<dbReference type="GO" id="GO:0016740">
    <property type="term" value="F:transferase activity"/>
    <property type="evidence" value="ECO:0007669"/>
    <property type="project" value="UniProtKB-KW"/>
</dbReference>
<reference evidence="2 3" key="1">
    <citation type="submission" date="2016-04" db="EMBL/GenBank/DDBJ databases">
        <title>Draft Genome Sequences of Staphylococcus capitis Strain H36, S. capitis Strain H65, S. cohnii Strain H62, S. hominis Strain H69, Mycobacterium iranicum Strain H39, Plantibacter sp. Strain H53, Pseudomonas oryzihabitans Strain H72, and Microbacterium sp. Strain H83, isolated from residential settings.</title>
        <authorList>
            <person name="Lymperopoulou D."/>
            <person name="Adams R.I."/>
            <person name="Lindow S."/>
            <person name="Coil D.A."/>
            <person name="Jospin G."/>
            <person name="Eisen J.A."/>
        </authorList>
    </citation>
    <scope>NUCLEOTIDE SEQUENCE [LARGE SCALE GENOMIC DNA]</scope>
    <source>
        <strain evidence="2 3">H39</strain>
    </source>
</reference>
<dbReference type="AlphaFoldDB" id="A0A178LQK7"/>
<evidence type="ECO:0000313" key="2">
    <source>
        <dbReference type="EMBL" id="OAN33807.1"/>
    </source>
</evidence>
<comment type="caution">
    <text evidence="2">The sequence shown here is derived from an EMBL/GenBank/DDBJ whole genome shotgun (WGS) entry which is preliminary data.</text>
</comment>
<evidence type="ECO:0000259" key="1">
    <source>
        <dbReference type="PROSITE" id="PS50206"/>
    </source>
</evidence>
<gene>
    <name evidence="2" type="ORF">A4X20_27640</name>
</gene>
<keyword evidence="2" id="KW-0808">Transferase</keyword>
<organism evidence="2 3">
    <name type="scientific">Mycolicibacterium iranicum</name>
    <name type="common">Mycobacterium iranicum</name>
    <dbReference type="NCBI Taxonomy" id="912594"/>
    <lineage>
        <taxon>Bacteria</taxon>
        <taxon>Bacillati</taxon>
        <taxon>Actinomycetota</taxon>
        <taxon>Actinomycetes</taxon>
        <taxon>Mycobacteriales</taxon>
        <taxon>Mycobacteriaceae</taxon>
        <taxon>Mycolicibacterium</taxon>
    </lineage>
</organism>
<dbReference type="InterPro" id="IPR036873">
    <property type="entry name" value="Rhodanese-like_dom_sf"/>
</dbReference>
<dbReference type="SUPFAM" id="SSF52821">
    <property type="entry name" value="Rhodanese/Cell cycle control phosphatase"/>
    <property type="match status" value="1"/>
</dbReference>
<sequence>MTAIDAHSFFAAKLAYEIDAADLAAARASGAGPIVVDTRSSAAWDQGHLPGALHIPGGELFERAVIELPDLGADIVVYCWGPGCNGATKAAFTLSGMGYQRVRELIGGFEYWAREGLSVVTSQGRTRRTADELTAVIATESGARIQA</sequence>
<dbReference type="PROSITE" id="PS50206">
    <property type="entry name" value="RHODANESE_3"/>
    <property type="match status" value="1"/>
</dbReference>
<dbReference type="EMBL" id="LWCS01000047">
    <property type="protein sequence ID" value="OAN33807.1"/>
    <property type="molecule type" value="Genomic_DNA"/>
</dbReference>
<dbReference type="Pfam" id="PF00581">
    <property type="entry name" value="Rhodanese"/>
    <property type="match status" value="1"/>
</dbReference>
<dbReference type="InterPro" id="IPR050229">
    <property type="entry name" value="GlpE_sulfurtransferase"/>
</dbReference>
<dbReference type="STRING" id="912594.AWC12_27950"/>
<dbReference type="RefSeq" id="WP_064284039.1">
    <property type="nucleotide sequence ID" value="NZ_LWCS01000047.1"/>
</dbReference>
<name>A0A178LQK7_MYCIR</name>
<dbReference type="Gene3D" id="3.40.250.10">
    <property type="entry name" value="Rhodanese-like domain"/>
    <property type="match status" value="1"/>
</dbReference>
<proteinExistence type="predicted"/>
<dbReference type="OrthoDB" id="9802991at2"/>
<dbReference type="PANTHER" id="PTHR43031">
    <property type="entry name" value="FAD-DEPENDENT OXIDOREDUCTASE"/>
    <property type="match status" value="1"/>
</dbReference>
<evidence type="ECO:0000313" key="3">
    <source>
        <dbReference type="Proteomes" id="UP000078396"/>
    </source>
</evidence>
<dbReference type="PANTHER" id="PTHR43031:SF1">
    <property type="entry name" value="PYRIDINE NUCLEOTIDE-DISULPHIDE OXIDOREDUCTASE"/>
    <property type="match status" value="1"/>
</dbReference>
<protein>
    <submittedName>
        <fullName evidence="2">Sulfurtransferase</fullName>
    </submittedName>
</protein>
<feature type="domain" description="Rhodanese" evidence="1">
    <location>
        <begin position="29"/>
        <end position="121"/>
    </location>
</feature>
<dbReference type="SMART" id="SM00450">
    <property type="entry name" value="RHOD"/>
    <property type="match status" value="1"/>
</dbReference>
<dbReference type="Proteomes" id="UP000078396">
    <property type="component" value="Unassembled WGS sequence"/>
</dbReference>
<dbReference type="InterPro" id="IPR001763">
    <property type="entry name" value="Rhodanese-like_dom"/>
</dbReference>
<accession>A0A178LQK7</accession>